<gene>
    <name evidence="1" type="ORF">ACOLOM_LOCUS2030</name>
</gene>
<proteinExistence type="predicted"/>
<accession>A0ACA9KMB1</accession>
<keyword evidence="2" id="KW-1185">Reference proteome</keyword>
<evidence type="ECO:0000313" key="1">
    <source>
        <dbReference type="EMBL" id="CAG8482324.1"/>
    </source>
</evidence>
<sequence length="41" mass="4615">HNATFHPNYNKEALAKGLARSRATPKQTIAEKKSNSMEKFV</sequence>
<evidence type="ECO:0000313" key="2">
    <source>
        <dbReference type="Proteomes" id="UP000789525"/>
    </source>
</evidence>
<organism evidence="1 2">
    <name type="scientific">Acaulospora colombiana</name>
    <dbReference type="NCBI Taxonomy" id="27376"/>
    <lineage>
        <taxon>Eukaryota</taxon>
        <taxon>Fungi</taxon>
        <taxon>Fungi incertae sedis</taxon>
        <taxon>Mucoromycota</taxon>
        <taxon>Glomeromycotina</taxon>
        <taxon>Glomeromycetes</taxon>
        <taxon>Diversisporales</taxon>
        <taxon>Acaulosporaceae</taxon>
        <taxon>Acaulospora</taxon>
    </lineage>
</organism>
<dbReference type="EMBL" id="CAJVPT010002507">
    <property type="protein sequence ID" value="CAG8482324.1"/>
    <property type="molecule type" value="Genomic_DNA"/>
</dbReference>
<name>A0ACA9KMB1_9GLOM</name>
<reference evidence="1" key="1">
    <citation type="submission" date="2021-06" db="EMBL/GenBank/DDBJ databases">
        <authorList>
            <person name="Kallberg Y."/>
            <person name="Tangrot J."/>
            <person name="Rosling A."/>
        </authorList>
    </citation>
    <scope>NUCLEOTIDE SEQUENCE</scope>
    <source>
        <strain evidence="1">CL356</strain>
    </source>
</reference>
<comment type="caution">
    <text evidence="1">The sequence shown here is derived from an EMBL/GenBank/DDBJ whole genome shotgun (WGS) entry which is preliminary data.</text>
</comment>
<dbReference type="Proteomes" id="UP000789525">
    <property type="component" value="Unassembled WGS sequence"/>
</dbReference>
<feature type="non-terminal residue" evidence="1">
    <location>
        <position position="1"/>
    </location>
</feature>
<protein>
    <submittedName>
        <fullName evidence="1">11138_t:CDS:1</fullName>
    </submittedName>
</protein>